<feature type="transmembrane region" description="Helical" evidence="6">
    <location>
        <begin position="463"/>
        <end position="484"/>
    </location>
</feature>
<reference evidence="8 9" key="1">
    <citation type="submission" date="2024-04" db="EMBL/GenBank/DDBJ databases">
        <title>Symmetric and asymmetric DNA N6-adenine methylation regulates different biological responses in Mucorales.</title>
        <authorList>
            <consortium name="Lawrence Berkeley National Laboratory"/>
            <person name="Lax C."/>
            <person name="Mondo S.J."/>
            <person name="Osorio-Concepcion M."/>
            <person name="Muszewska A."/>
            <person name="Corrochano-Luque M."/>
            <person name="Gutierrez G."/>
            <person name="Riley R."/>
            <person name="Lipzen A."/>
            <person name="Guo J."/>
            <person name="Hundley H."/>
            <person name="Amirebrahimi M."/>
            <person name="Ng V."/>
            <person name="Lorenzo-Gutierrez D."/>
            <person name="Binder U."/>
            <person name="Yang J."/>
            <person name="Song Y."/>
            <person name="Canovas D."/>
            <person name="Navarro E."/>
            <person name="Freitag M."/>
            <person name="Gabaldon T."/>
            <person name="Grigoriev I.V."/>
            <person name="Corrochano L.M."/>
            <person name="Nicolas F.E."/>
            <person name="Garre V."/>
        </authorList>
    </citation>
    <scope>NUCLEOTIDE SEQUENCE [LARGE SCALE GENOMIC DNA]</scope>
    <source>
        <strain evidence="8 9">L51</strain>
    </source>
</reference>
<feature type="transmembrane region" description="Helical" evidence="6">
    <location>
        <begin position="42"/>
        <end position="62"/>
    </location>
</feature>
<comment type="subcellular location">
    <subcellularLocation>
        <location evidence="1">Membrane</location>
        <topology evidence="1">Multi-pass membrane protein</topology>
    </subcellularLocation>
</comment>
<feature type="transmembrane region" description="Helical" evidence="6">
    <location>
        <begin position="374"/>
        <end position="397"/>
    </location>
</feature>
<feature type="transmembrane region" description="Helical" evidence="6">
    <location>
        <begin position="161"/>
        <end position="179"/>
    </location>
</feature>
<keyword evidence="4 6" id="KW-1133">Transmembrane helix</keyword>
<feature type="domain" description="Major facilitator superfamily (MFS) profile" evidence="7">
    <location>
        <begin position="373"/>
        <end position="558"/>
    </location>
</feature>
<feature type="transmembrane region" description="Helical" evidence="6">
    <location>
        <begin position="505"/>
        <end position="527"/>
    </location>
</feature>
<dbReference type="PANTHER" id="PTHR16172">
    <property type="entry name" value="MAJOR FACILITATOR SUPERFAMILY DOMAIN-CONTAINING PROTEIN 6-LIKE"/>
    <property type="match status" value="1"/>
</dbReference>
<organism evidence="8 9">
    <name type="scientific">Phycomyces blakesleeanus</name>
    <dbReference type="NCBI Taxonomy" id="4837"/>
    <lineage>
        <taxon>Eukaryota</taxon>
        <taxon>Fungi</taxon>
        <taxon>Fungi incertae sedis</taxon>
        <taxon>Mucoromycota</taxon>
        <taxon>Mucoromycotina</taxon>
        <taxon>Mucoromycetes</taxon>
        <taxon>Mucorales</taxon>
        <taxon>Phycomycetaceae</taxon>
        <taxon>Phycomyces</taxon>
    </lineage>
</organism>
<evidence type="ECO:0000256" key="1">
    <source>
        <dbReference type="ARBA" id="ARBA00004141"/>
    </source>
</evidence>
<comment type="caution">
    <text evidence="8">The sequence shown here is derived from an EMBL/GenBank/DDBJ whole genome shotgun (WGS) entry which is preliminary data.</text>
</comment>
<dbReference type="Gene3D" id="1.20.1250.20">
    <property type="entry name" value="MFS general substrate transporter like domains"/>
    <property type="match status" value="2"/>
</dbReference>
<comment type="similarity">
    <text evidence="2">Belongs to the major facilitator superfamily. MFSD6 family.</text>
</comment>
<evidence type="ECO:0000313" key="8">
    <source>
        <dbReference type="EMBL" id="KAL0090469.1"/>
    </source>
</evidence>
<evidence type="ECO:0000256" key="2">
    <source>
        <dbReference type="ARBA" id="ARBA00005241"/>
    </source>
</evidence>
<proteinExistence type="inferred from homology"/>
<accession>A0ABR3B5N1</accession>
<evidence type="ECO:0000256" key="4">
    <source>
        <dbReference type="ARBA" id="ARBA00022989"/>
    </source>
</evidence>
<sequence>MAQYFILPKLLYITLYAVLGSAIPYLPLFYDESLRLSSNQIGVVLAIAPFVQSVACPVWTILADKKPSWHGPLMAILIAIGGTSVMTLMFLPNWLMRDTCANNPSCDPAVTKTDESSTGLIFAAVLALIFAFFGQPVSALVDSAVLKILGEHKVLYGSQRLWGSISNGANILLVGLLISTMGINVAFYVFGVSVVCFIIIALFTRFGGGNDSTLDSTLSQINEESPLLKDQPRTTNYAIPPEQVEQNHTPVQNSFFSALSQVPTDHSRPEQHPSNYAFGPNLSRHDSVGSHTNTIYLEDGDRNMDQMMRVTTSMAAQDVQTEANELLLHTDGMPSLGLVLSRIPTVDTSLAAFASIGQPDNMPPSKSTLTSPRVWTFLVTTLLFGIAYAMIAQFLFLYLRNNLGMESALIGWTGPIGGVAEVSTFYISKQLFDNFSVTSLISFAHIVLILRNFVYTWLSPNQFSSTVIALSMQLVSGLAYAMIWSTSVSEVDTFFPADQRAMAQGILAALFSGLGYGLGCIIGGMVYDQYGVTALFEVSAAIAAFSLGVFLLGRWSHT</sequence>
<keyword evidence="5 6" id="KW-0472">Membrane</keyword>
<dbReference type="InterPro" id="IPR051717">
    <property type="entry name" value="MFS_MFSD6"/>
</dbReference>
<feature type="transmembrane region" description="Helical" evidence="6">
    <location>
        <begin position="12"/>
        <end position="30"/>
    </location>
</feature>
<keyword evidence="3 6" id="KW-0812">Transmembrane</keyword>
<dbReference type="Proteomes" id="UP001448207">
    <property type="component" value="Unassembled WGS sequence"/>
</dbReference>
<feature type="transmembrane region" description="Helical" evidence="6">
    <location>
        <begin position="533"/>
        <end position="553"/>
    </location>
</feature>
<dbReference type="EMBL" id="JBCLYO010000004">
    <property type="protein sequence ID" value="KAL0090469.1"/>
    <property type="molecule type" value="Genomic_DNA"/>
</dbReference>
<feature type="transmembrane region" description="Helical" evidence="6">
    <location>
        <begin position="120"/>
        <end position="141"/>
    </location>
</feature>
<evidence type="ECO:0000256" key="6">
    <source>
        <dbReference type="SAM" id="Phobius"/>
    </source>
</evidence>
<gene>
    <name evidence="8" type="ORF">J3Q64DRAFT_1729977</name>
</gene>
<dbReference type="InterPro" id="IPR024989">
    <property type="entry name" value="MFS_assoc_dom"/>
</dbReference>
<feature type="transmembrane region" description="Helical" evidence="6">
    <location>
        <begin position="185"/>
        <end position="204"/>
    </location>
</feature>
<dbReference type="SUPFAM" id="SSF103473">
    <property type="entry name" value="MFS general substrate transporter"/>
    <property type="match status" value="2"/>
</dbReference>
<dbReference type="PROSITE" id="PS50850">
    <property type="entry name" value="MFS"/>
    <property type="match status" value="1"/>
</dbReference>
<evidence type="ECO:0000259" key="7">
    <source>
        <dbReference type="PROSITE" id="PS50850"/>
    </source>
</evidence>
<feature type="transmembrane region" description="Helical" evidence="6">
    <location>
        <begin position="74"/>
        <end position="95"/>
    </location>
</feature>
<evidence type="ECO:0000256" key="3">
    <source>
        <dbReference type="ARBA" id="ARBA00022692"/>
    </source>
</evidence>
<dbReference type="Pfam" id="PF12832">
    <property type="entry name" value="MFS_1_like"/>
    <property type="match status" value="1"/>
</dbReference>
<feature type="transmembrane region" description="Helical" evidence="6">
    <location>
        <begin position="435"/>
        <end position="457"/>
    </location>
</feature>
<protein>
    <submittedName>
        <fullName evidence="8">Major facilitator superfamily domain-containing protein</fullName>
    </submittedName>
</protein>
<evidence type="ECO:0000313" key="9">
    <source>
        <dbReference type="Proteomes" id="UP001448207"/>
    </source>
</evidence>
<name>A0ABR3B5N1_PHYBL</name>
<evidence type="ECO:0000256" key="5">
    <source>
        <dbReference type="ARBA" id="ARBA00023136"/>
    </source>
</evidence>
<keyword evidence="9" id="KW-1185">Reference proteome</keyword>
<dbReference type="InterPro" id="IPR036259">
    <property type="entry name" value="MFS_trans_sf"/>
</dbReference>
<dbReference type="PANTHER" id="PTHR16172:SF41">
    <property type="entry name" value="MAJOR FACILITATOR SUPERFAMILY DOMAIN-CONTAINING PROTEIN 6-LIKE"/>
    <property type="match status" value="1"/>
</dbReference>
<dbReference type="InterPro" id="IPR020846">
    <property type="entry name" value="MFS_dom"/>
</dbReference>